<dbReference type="SMART" id="SM00342">
    <property type="entry name" value="HTH_ARAC"/>
    <property type="match status" value="1"/>
</dbReference>
<gene>
    <name evidence="5" type="ORF">DW016_13680</name>
</gene>
<dbReference type="GO" id="GO:0003700">
    <property type="term" value="F:DNA-binding transcription factor activity"/>
    <property type="evidence" value="ECO:0007669"/>
    <property type="project" value="InterPro"/>
</dbReference>
<proteinExistence type="predicted"/>
<keyword evidence="6" id="KW-1185">Reference proteome</keyword>
<dbReference type="RefSeq" id="WP_024733392.1">
    <property type="nucleotide sequence ID" value="NZ_BAABYU010000001.1"/>
</dbReference>
<keyword evidence="1" id="KW-0805">Transcription regulation</keyword>
<dbReference type="EMBL" id="QVLX01000009">
    <property type="protein sequence ID" value="RGE85183.1"/>
    <property type="molecule type" value="Genomic_DNA"/>
</dbReference>
<dbReference type="PRINTS" id="PR00032">
    <property type="entry name" value="HTHARAC"/>
</dbReference>
<sequence length="284" mass="32974">MDNYLFSVFPLENFIDLALYQSGWEQCFPAHTFGPVAKDHYLFHYVISGTGVFSAQNAKGSSTEYHIKSGEGFMMFPQQVCSYWADMELPWEYVWIEFDGLRVKESVELAGLSPEHPVYHSRSKELREKMMEEMLYIVHHPKESPLHILGHGFLFLDYLTRSMAPFRVGKNGKIQDFYMREALAFIEQNFQNDISVEDIAAQCGLNRSYFGTIFRQALGQTPQEFLIHYRMIKAAELLKMTQFSIQDIANAVGYSNPLHFSRAFKKVYGLSPRTWRNENQVARN</sequence>
<dbReference type="PANTHER" id="PTHR43280:SF30">
    <property type="entry name" value="MMSAB OPERON REGULATORY PROTEIN"/>
    <property type="match status" value="1"/>
</dbReference>
<dbReference type="PROSITE" id="PS01124">
    <property type="entry name" value="HTH_ARAC_FAMILY_2"/>
    <property type="match status" value="1"/>
</dbReference>
<dbReference type="SUPFAM" id="SSF46689">
    <property type="entry name" value="Homeodomain-like"/>
    <property type="match status" value="2"/>
</dbReference>
<dbReference type="InterPro" id="IPR018062">
    <property type="entry name" value="HTH_AraC-typ_CS"/>
</dbReference>
<comment type="caution">
    <text evidence="5">The sequence shown here is derived from an EMBL/GenBank/DDBJ whole genome shotgun (WGS) entry which is preliminary data.</text>
</comment>
<evidence type="ECO:0000313" key="5">
    <source>
        <dbReference type="EMBL" id="RGE85183.1"/>
    </source>
</evidence>
<protein>
    <submittedName>
        <fullName evidence="5">AraC family transcriptional regulator</fullName>
    </submittedName>
</protein>
<evidence type="ECO:0000256" key="3">
    <source>
        <dbReference type="ARBA" id="ARBA00023163"/>
    </source>
</evidence>
<dbReference type="Pfam" id="PF02311">
    <property type="entry name" value="AraC_binding"/>
    <property type="match status" value="1"/>
</dbReference>
<dbReference type="Pfam" id="PF12833">
    <property type="entry name" value="HTH_18"/>
    <property type="match status" value="1"/>
</dbReference>
<dbReference type="GeneID" id="97193616"/>
<name>A0A3E3JZ84_9FIRM</name>
<organism evidence="5 6">
    <name type="scientific">Sellimonas intestinalis</name>
    <dbReference type="NCBI Taxonomy" id="1653434"/>
    <lineage>
        <taxon>Bacteria</taxon>
        <taxon>Bacillati</taxon>
        <taxon>Bacillota</taxon>
        <taxon>Clostridia</taxon>
        <taxon>Lachnospirales</taxon>
        <taxon>Lachnospiraceae</taxon>
        <taxon>Sellimonas</taxon>
    </lineage>
</organism>
<feature type="domain" description="HTH araC/xylS-type" evidence="4">
    <location>
        <begin position="180"/>
        <end position="278"/>
    </location>
</feature>
<evidence type="ECO:0000256" key="2">
    <source>
        <dbReference type="ARBA" id="ARBA00023125"/>
    </source>
</evidence>
<dbReference type="PANTHER" id="PTHR43280">
    <property type="entry name" value="ARAC-FAMILY TRANSCRIPTIONAL REGULATOR"/>
    <property type="match status" value="1"/>
</dbReference>
<evidence type="ECO:0000259" key="4">
    <source>
        <dbReference type="PROSITE" id="PS01124"/>
    </source>
</evidence>
<keyword evidence="3" id="KW-0804">Transcription</keyword>
<dbReference type="InterPro" id="IPR009057">
    <property type="entry name" value="Homeodomain-like_sf"/>
</dbReference>
<dbReference type="Proteomes" id="UP000261080">
    <property type="component" value="Unassembled WGS sequence"/>
</dbReference>
<dbReference type="SUPFAM" id="SSF51215">
    <property type="entry name" value="Regulatory protein AraC"/>
    <property type="match status" value="1"/>
</dbReference>
<accession>A0A3E3JZ84</accession>
<dbReference type="Gene3D" id="1.10.10.60">
    <property type="entry name" value="Homeodomain-like"/>
    <property type="match status" value="2"/>
</dbReference>
<dbReference type="InterPro" id="IPR003313">
    <property type="entry name" value="AraC-bd"/>
</dbReference>
<dbReference type="InterPro" id="IPR020449">
    <property type="entry name" value="Tscrpt_reg_AraC-type_HTH"/>
</dbReference>
<evidence type="ECO:0000313" key="6">
    <source>
        <dbReference type="Proteomes" id="UP000261080"/>
    </source>
</evidence>
<reference evidence="5 6" key="1">
    <citation type="submission" date="2018-08" db="EMBL/GenBank/DDBJ databases">
        <title>A genome reference for cultivated species of the human gut microbiota.</title>
        <authorList>
            <person name="Zou Y."/>
            <person name="Xue W."/>
            <person name="Luo G."/>
        </authorList>
    </citation>
    <scope>NUCLEOTIDE SEQUENCE [LARGE SCALE GENOMIC DNA]</scope>
    <source>
        <strain evidence="5 6">AF37-2AT</strain>
    </source>
</reference>
<dbReference type="PROSITE" id="PS00041">
    <property type="entry name" value="HTH_ARAC_FAMILY_1"/>
    <property type="match status" value="1"/>
</dbReference>
<dbReference type="InterPro" id="IPR037923">
    <property type="entry name" value="HTH-like"/>
</dbReference>
<dbReference type="AlphaFoldDB" id="A0A3E3JZ84"/>
<evidence type="ECO:0000256" key="1">
    <source>
        <dbReference type="ARBA" id="ARBA00023015"/>
    </source>
</evidence>
<dbReference type="OrthoDB" id="9813413at2"/>
<dbReference type="CDD" id="cd06986">
    <property type="entry name" value="cupin_MmsR-like_N"/>
    <property type="match status" value="1"/>
</dbReference>
<keyword evidence="2" id="KW-0238">DNA-binding</keyword>
<dbReference type="InterPro" id="IPR018060">
    <property type="entry name" value="HTH_AraC"/>
</dbReference>
<dbReference type="GO" id="GO:0043565">
    <property type="term" value="F:sequence-specific DNA binding"/>
    <property type="evidence" value="ECO:0007669"/>
    <property type="project" value="InterPro"/>
</dbReference>